<keyword evidence="2" id="KW-1185">Reference proteome</keyword>
<keyword evidence="1" id="KW-0548">Nucleotidyltransferase</keyword>
<organism evidence="1 2">
    <name type="scientific">Phytophthora palmivora</name>
    <dbReference type="NCBI Taxonomy" id="4796"/>
    <lineage>
        <taxon>Eukaryota</taxon>
        <taxon>Sar</taxon>
        <taxon>Stramenopiles</taxon>
        <taxon>Oomycota</taxon>
        <taxon>Peronosporomycetes</taxon>
        <taxon>Peronosporales</taxon>
        <taxon>Peronosporaceae</taxon>
        <taxon>Phytophthora</taxon>
    </lineage>
</organism>
<accession>A0A2P4Y8E7</accession>
<name>A0A2P4Y8E7_9STRA</name>
<gene>
    <name evidence="1" type="ORF">PHPALM_9001</name>
</gene>
<proteinExistence type="predicted"/>
<dbReference type="GO" id="GO:0003964">
    <property type="term" value="F:RNA-directed DNA polymerase activity"/>
    <property type="evidence" value="ECO:0007669"/>
    <property type="project" value="UniProtKB-KW"/>
</dbReference>
<reference evidence="1 2" key="1">
    <citation type="journal article" date="2017" name="Genome Biol. Evol.">
        <title>Phytophthora megakarya and P. palmivora, closely related causal agents of cacao black pod rot, underwent increases in genome sizes and gene numbers by different mechanisms.</title>
        <authorList>
            <person name="Ali S.S."/>
            <person name="Shao J."/>
            <person name="Lary D.J."/>
            <person name="Kronmiller B."/>
            <person name="Shen D."/>
            <person name="Strem M.D."/>
            <person name="Amoako-Attah I."/>
            <person name="Akrofi A.Y."/>
            <person name="Begoude B.A."/>
            <person name="Ten Hoopen G.M."/>
            <person name="Coulibaly K."/>
            <person name="Kebe B.I."/>
            <person name="Melnick R.L."/>
            <person name="Guiltinan M.J."/>
            <person name="Tyler B.M."/>
            <person name="Meinhardt L.W."/>
            <person name="Bailey B.A."/>
        </authorList>
    </citation>
    <scope>NUCLEOTIDE SEQUENCE [LARGE SCALE GENOMIC DNA]</scope>
    <source>
        <strain evidence="2">sbr112.9</strain>
    </source>
</reference>
<dbReference type="CDD" id="cd09272">
    <property type="entry name" value="RNase_HI_RT_Ty1"/>
    <property type="match status" value="1"/>
</dbReference>
<protein>
    <submittedName>
        <fullName evidence="1">Transposon Polyprotein Reverse transcriptase</fullName>
    </submittedName>
</protein>
<dbReference type="Proteomes" id="UP000237271">
    <property type="component" value="Unassembled WGS sequence"/>
</dbReference>
<sequence>MYEVYTDASFACQSKERKSITGYVIKMAGCMKVQKKANGYGTCYRKWVFPKTKPVQVWCDSRSAITIAKNPGNHQASTHIEIKYLYKRDLVEEGRLVVEY</sequence>
<keyword evidence="1" id="KW-0808">Transferase</keyword>
<comment type="caution">
    <text evidence="1">The sequence shown here is derived from an EMBL/GenBank/DDBJ whole genome shotgun (WGS) entry which is preliminary data.</text>
</comment>
<dbReference type="OrthoDB" id="126935at2759"/>
<evidence type="ECO:0000313" key="1">
    <source>
        <dbReference type="EMBL" id="POM74082.1"/>
    </source>
</evidence>
<evidence type="ECO:0000313" key="2">
    <source>
        <dbReference type="Proteomes" id="UP000237271"/>
    </source>
</evidence>
<dbReference type="EMBL" id="NCKW01004935">
    <property type="protein sequence ID" value="POM74082.1"/>
    <property type="molecule type" value="Genomic_DNA"/>
</dbReference>
<dbReference type="AlphaFoldDB" id="A0A2P4Y8E7"/>
<keyword evidence="1" id="KW-0695">RNA-directed DNA polymerase</keyword>